<dbReference type="InterPro" id="IPR046573">
    <property type="entry name" value="DUF6633"/>
</dbReference>
<evidence type="ECO:0000256" key="1">
    <source>
        <dbReference type="SAM" id="Coils"/>
    </source>
</evidence>
<keyword evidence="4" id="KW-1185">Reference proteome</keyword>
<feature type="coiled-coil region" evidence="1">
    <location>
        <begin position="158"/>
        <end position="185"/>
    </location>
</feature>
<dbReference type="Proteomes" id="UP000825483">
    <property type="component" value="Unassembled WGS sequence"/>
</dbReference>
<keyword evidence="1" id="KW-0175">Coiled coil</keyword>
<sequence>MTLQKRTNSIIEVSKEAAELRKHAPSVIIGAYDISLQDKAIAAFPTVDRCSEVDSPQLGVLSEAFPAHIDQRTGEEIQDMAVVWMQGHLIAVSMFCGAREKMNEWQSKSLCSQIINEHPTLTLMEFILFCSRLRSAKYGKFYGSIDPAEILGSLDLFLKDKRQDIARHMEEVERQRREKEWEESRKNAITYEEFLRRKESGEYPTLSKLEQAEKQSPPVEKKLHI</sequence>
<accession>A0A9R1CAJ2</accession>
<dbReference type="AlphaFoldDB" id="A0A9R1CAJ2"/>
<proteinExistence type="predicted"/>
<evidence type="ECO:0000313" key="4">
    <source>
        <dbReference type="Proteomes" id="UP000825483"/>
    </source>
</evidence>
<feature type="region of interest" description="Disordered" evidence="2">
    <location>
        <begin position="206"/>
        <end position="225"/>
    </location>
</feature>
<dbReference type="Pfam" id="PF20338">
    <property type="entry name" value="DUF6633"/>
    <property type="match status" value="1"/>
</dbReference>
<evidence type="ECO:0000256" key="2">
    <source>
        <dbReference type="SAM" id="MobiDB-lite"/>
    </source>
</evidence>
<organism evidence="3 4">
    <name type="scientific">Prevotella lacticifex</name>
    <dbReference type="NCBI Taxonomy" id="2854755"/>
    <lineage>
        <taxon>Bacteria</taxon>
        <taxon>Pseudomonadati</taxon>
        <taxon>Bacteroidota</taxon>
        <taxon>Bacteroidia</taxon>
        <taxon>Bacteroidales</taxon>
        <taxon>Prevotellaceae</taxon>
        <taxon>Prevotella</taxon>
    </lineage>
</organism>
<protein>
    <submittedName>
        <fullName evidence="3">Uncharacterized protein</fullName>
    </submittedName>
</protein>
<name>A0A9R1CAJ2_9BACT</name>
<gene>
    <name evidence="3" type="ORF">PRLR5076_19490</name>
</gene>
<reference evidence="3" key="1">
    <citation type="journal article" date="2022" name="Int. J. Syst. Evol. Microbiol.">
        <title>Prevotella lacticifex sp. nov., isolated from the rumen of cows.</title>
        <authorList>
            <person name="Shinkai T."/>
            <person name="Ikeyama N."/>
            <person name="Kumagai M."/>
            <person name="Ohmori H."/>
            <person name="Sakamoto M."/>
            <person name="Ohkuma M."/>
            <person name="Mitsumori M."/>
        </authorList>
    </citation>
    <scope>NUCLEOTIDE SEQUENCE</scope>
    <source>
        <strain evidence="3">R5076</strain>
    </source>
</reference>
<evidence type="ECO:0000313" key="3">
    <source>
        <dbReference type="EMBL" id="GJG59098.1"/>
    </source>
</evidence>
<comment type="caution">
    <text evidence="3">The sequence shown here is derived from an EMBL/GenBank/DDBJ whole genome shotgun (WGS) entry which is preliminary data.</text>
</comment>
<dbReference type="EMBL" id="BPUB01000002">
    <property type="protein sequence ID" value="GJG59098.1"/>
    <property type="molecule type" value="Genomic_DNA"/>
</dbReference>